<proteinExistence type="predicted"/>
<keyword evidence="3" id="KW-1185">Reference proteome</keyword>
<keyword evidence="1" id="KW-0812">Transmembrane</keyword>
<organism evidence="2 3">
    <name type="scientific">Orchesella dallaii</name>
    <dbReference type="NCBI Taxonomy" id="48710"/>
    <lineage>
        <taxon>Eukaryota</taxon>
        <taxon>Metazoa</taxon>
        <taxon>Ecdysozoa</taxon>
        <taxon>Arthropoda</taxon>
        <taxon>Hexapoda</taxon>
        <taxon>Collembola</taxon>
        <taxon>Entomobryomorpha</taxon>
        <taxon>Entomobryoidea</taxon>
        <taxon>Orchesellidae</taxon>
        <taxon>Orchesellinae</taxon>
        <taxon>Orchesella</taxon>
    </lineage>
</organism>
<feature type="transmembrane region" description="Helical" evidence="1">
    <location>
        <begin position="83"/>
        <end position="108"/>
    </location>
</feature>
<comment type="caution">
    <text evidence="2">The sequence shown here is derived from an EMBL/GenBank/DDBJ whole genome shotgun (WGS) entry which is preliminary data.</text>
</comment>
<evidence type="ECO:0000313" key="3">
    <source>
        <dbReference type="Proteomes" id="UP001642540"/>
    </source>
</evidence>
<sequence length="449" mass="51835">MVVLTIKNVHNFTGRIFSDFVSSQRRAYEANINPYISSETHIEITSNTSIFITYQIMYSEDFNFIIYYCRDENLELQEANIGFLHWIVPFTFPLWTVCLILLVIPVFVTYCHTKSVLDSVSVLIGVFGEVLKQHTNVVDKKLLVFTSFSALIVCSFYESQITSLAIVQIPPPTIQTLQELINKGYKLLKMEESSSDNYRLDFKFRNLENVFNESWFAYKKKIDGDYDSTKDLIVNLLARSTKNLSYAGIKDYKIIQFTLIKTTKLIRKQTGVAGYACYSVPDKIGKSQDYWQTSLKNKHWLEVSLSYMNAAGLPRIWDSWSVWVRRLKLMKNERKLREKGKWLGDSLFHKEELGPALIKIHELVGFLLLALCPVIISIVLLGLEICKHWVDNKSENKVVIFSPIATREDCGHTIASKNCFGSVRKFVCYLQKFITIPQNCRLFPNGRPK</sequence>
<evidence type="ECO:0000256" key="1">
    <source>
        <dbReference type="SAM" id="Phobius"/>
    </source>
</evidence>
<gene>
    <name evidence="2" type="ORF">ODALV1_LOCUS10032</name>
</gene>
<protein>
    <submittedName>
        <fullName evidence="2">Uncharacterized protein</fullName>
    </submittedName>
</protein>
<keyword evidence="1" id="KW-1133">Transmembrane helix</keyword>
<accession>A0ABP1QGV6</accession>
<evidence type="ECO:0000313" key="2">
    <source>
        <dbReference type="EMBL" id="CAL8098714.1"/>
    </source>
</evidence>
<keyword evidence="1" id="KW-0472">Membrane</keyword>
<name>A0ABP1QGV6_9HEXA</name>
<dbReference type="EMBL" id="CAXLJM020000030">
    <property type="protein sequence ID" value="CAL8098714.1"/>
    <property type="molecule type" value="Genomic_DNA"/>
</dbReference>
<dbReference type="Proteomes" id="UP001642540">
    <property type="component" value="Unassembled WGS sequence"/>
</dbReference>
<feature type="transmembrane region" description="Helical" evidence="1">
    <location>
        <begin position="363"/>
        <end position="383"/>
    </location>
</feature>
<reference evidence="2 3" key="1">
    <citation type="submission" date="2024-08" db="EMBL/GenBank/DDBJ databases">
        <authorList>
            <person name="Cucini C."/>
            <person name="Frati F."/>
        </authorList>
    </citation>
    <scope>NUCLEOTIDE SEQUENCE [LARGE SCALE GENOMIC DNA]</scope>
</reference>